<dbReference type="InterPro" id="IPR015943">
    <property type="entry name" value="WD40/YVTN_repeat-like_dom_sf"/>
</dbReference>
<accession>A0ABX8EEH9</accession>
<keyword evidence="2" id="KW-1185">Reference proteome</keyword>
<name>A0ABX8EEH9_9ACTN</name>
<dbReference type="Gene3D" id="2.130.10.10">
    <property type="entry name" value="YVTN repeat-like/Quinoprotein amine dehydrogenase"/>
    <property type="match status" value="1"/>
</dbReference>
<dbReference type="PANTHER" id="PTHR43739:SF5">
    <property type="entry name" value="EXO-ALPHA-SIALIDASE"/>
    <property type="match status" value="1"/>
</dbReference>
<dbReference type="RefSeq" id="WP_214058426.1">
    <property type="nucleotide sequence ID" value="NZ_BAAAHS010000010.1"/>
</dbReference>
<keyword evidence="1" id="KW-0378">Hydrolase</keyword>
<sequence length="376" mass="40249">MTDTRTDDETVLLVGTRKGLWIGRSDAARQDWDLTGPHHDMEEVYSCLVDTRGERPRLLVGASSSWVGPQVRRSDDLGATWAETPGGAVRFPDDVDASVERVWQLAAGSAPGVVWAGTEPGAVFRSTDGGESFALERALWEHPHRSSWGAGYGGQAFHTLLPHPDDPSSLMAAISTGGVYRTDDDGASWAPSNQGVRADFLPEGQQYPAYGQCVHKVARHPARPDRVFLQNHGGVYRSDDGGASWTSIAAGLPTDFGFPVVVHPHEPDTVFVFPLGGGEEGMGRYAPDARPLVWRSRDAGGTWEPLGQGLPERAYVGVMRDAMCTDDHDVAGLYVGTRAGSVWASVDGGGSWTTLVSDLPDVLVVRAARIPAAVSP</sequence>
<dbReference type="SUPFAM" id="SSF110296">
    <property type="entry name" value="Oligoxyloglucan reducing end-specific cellobiohydrolase"/>
    <property type="match status" value="1"/>
</dbReference>
<organism evidence="1 2">
    <name type="scientific">Nocardioides aquaticus</name>
    <dbReference type="NCBI Taxonomy" id="160826"/>
    <lineage>
        <taxon>Bacteria</taxon>
        <taxon>Bacillati</taxon>
        <taxon>Actinomycetota</taxon>
        <taxon>Actinomycetes</taxon>
        <taxon>Propionibacteriales</taxon>
        <taxon>Nocardioidaceae</taxon>
        <taxon>Nocardioides</taxon>
    </lineage>
</organism>
<evidence type="ECO:0000313" key="1">
    <source>
        <dbReference type="EMBL" id="QVT78897.1"/>
    </source>
</evidence>
<reference evidence="1 2" key="1">
    <citation type="submission" date="2021-05" db="EMBL/GenBank/DDBJ databases">
        <title>Complete genome of Nocardioides aquaticus KCTC 9944T isolated from meromictic and hypersaline Ekho Lake, Antarctica.</title>
        <authorList>
            <person name="Hwang K."/>
            <person name="Kim K.M."/>
            <person name="Choe H."/>
        </authorList>
    </citation>
    <scope>NUCLEOTIDE SEQUENCE [LARGE SCALE GENOMIC DNA]</scope>
    <source>
        <strain evidence="1 2">KCTC 9944</strain>
    </source>
</reference>
<dbReference type="PANTHER" id="PTHR43739">
    <property type="entry name" value="XYLOGLUCANASE (EUROFUNG)"/>
    <property type="match status" value="1"/>
</dbReference>
<gene>
    <name evidence="1" type="ORF">ENKNEFLB_01275</name>
</gene>
<dbReference type="InterPro" id="IPR052025">
    <property type="entry name" value="Xyloglucanase_GH74"/>
</dbReference>
<dbReference type="EC" id="3.2.1.-" evidence="1"/>
<dbReference type="CDD" id="cd15482">
    <property type="entry name" value="Sialidase_non-viral"/>
    <property type="match status" value="1"/>
</dbReference>
<proteinExistence type="predicted"/>
<dbReference type="EMBL" id="CP075371">
    <property type="protein sequence ID" value="QVT78897.1"/>
    <property type="molecule type" value="Genomic_DNA"/>
</dbReference>
<keyword evidence="1" id="KW-0326">Glycosidase</keyword>
<protein>
    <submittedName>
        <fullName evidence="1">Xyloglucanase</fullName>
        <ecNumber evidence="1">3.2.1.-</ecNumber>
    </submittedName>
</protein>
<evidence type="ECO:0000313" key="2">
    <source>
        <dbReference type="Proteomes" id="UP000679307"/>
    </source>
</evidence>
<dbReference type="Proteomes" id="UP000679307">
    <property type="component" value="Chromosome"/>
</dbReference>
<dbReference type="GO" id="GO:0016798">
    <property type="term" value="F:hydrolase activity, acting on glycosyl bonds"/>
    <property type="evidence" value="ECO:0007669"/>
    <property type="project" value="UniProtKB-KW"/>
</dbReference>